<evidence type="ECO:0008006" key="4">
    <source>
        <dbReference type="Google" id="ProtNLM"/>
    </source>
</evidence>
<keyword evidence="3" id="KW-1185">Reference proteome</keyword>
<accession>I8T4A6</accession>
<dbReference type="GO" id="GO:0015562">
    <property type="term" value="F:efflux transmembrane transporter activity"/>
    <property type="evidence" value="ECO:0007669"/>
    <property type="project" value="InterPro"/>
</dbReference>
<name>I8T4A6_9GAMM</name>
<comment type="caution">
    <text evidence="2">The sequence shown here is derived from an EMBL/GenBank/DDBJ whole genome shotgun (WGS) entry which is preliminary data.</text>
</comment>
<comment type="similarity">
    <text evidence="1">Belongs to the outer membrane factor (OMF) (TC 1.B.17) family.</text>
</comment>
<evidence type="ECO:0000256" key="1">
    <source>
        <dbReference type="ARBA" id="ARBA00007613"/>
    </source>
</evidence>
<dbReference type="PANTHER" id="PTHR30203:SF24">
    <property type="entry name" value="BLR4935 PROTEIN"/>
    <property type="match status" value="1"/>
</dbReference>
<evidence type="ECO:0000313" key="2">
    <source>
        <dbReference type="EMBL" id="EIT68518.1"/>
    </source>
</evidence>
<dbReference type="Pfam" id="PF02321">
    <property type="entry name" value="OEP"/>
    <property type="match status" value="2"/>
</dbReference>
<dbReference type="AlphaFoldDB" id="I8T4A6"/>
<dbReference type="Gene3D" id="1.20.1600.10">
    <property type="entry name" value="Outer membrane efflux proteins (OEP)"/>
    <property type="match status" value="1"/>
</dbReference>
<organism evidence="2 3">
    <name type="scientific">Hydrocarboniphaga effusa AP103</name>
    <dbReference type="NCBI Taxonomy" id="1172194"/>
    <lineage>
        <taxon>Bacteria</taxon>
        <taxon>Pseudomonadati</taxon>
        <taxon>Pseudomonadota</taxon>
        <taxon>Gammaproteobacteria</taxon>
        <taxon>Nevskiales</taxon>
        <taxon>Nevskiaceae</taxon>
        <taxon>Hydrocarboniphaga</taxon>
    </lineage>
</organism>
<dbReference type="STRING" id="1172194.WQQ_37130"/>
<dbReference type="InterPro" id="IPR003423">
    <property type="entry name" value="OMP_efflux"/>
</dbReference>
<evidence type="ECO:0000313" key="3">
    <source>
        <dbReference type="Proteomes" id="UP000003704"/>
    </source>
</evidence>
<gene>
    <name evidence="2" type="ORF">WQQ_37130</name>
</gene>
<protein>
    <recommendedName>
        <fullName evidence="4">Outer membrane efflux protein</fullName>
    </recommendedName>
</protein>
<dbReference type="InterPro" id="IPR010131">
    <property type="entry name" value="MdtP/NodT-like"/>
</dbReference>
<proteinExistence type="inferred from homology"/>
<dbReference type="SUPFAM" id="SSF56954">
    <property type="entry name" value="Outer membrane efflux proteins (OEP)"/>
    <property type="match status" value="1"/>
</dbReference>
<dbReference type="Proteomes" id="UP000003704">
    <property type="component" value="Unassembled WGS sequence"/>
</dbReference>
<dbReference type="EMBL" id="AKGD01000003">
    <property type="protein sequence ID" value="EIT68518.1"/>
    <property type="molecule type" value="Genomic_DNA"/>
</dbReference>
<dbReference type="PANTHER" id="PTHR30203">
    <property type="entry name" value="OUTER MEMBRANE CATION EFFLUX PROTEIN"/>
    <property type="match status" value="1"/>
</dbReference>
<sequence>MGASTSVRAQEPVITLREAISRTLQSNPDLAAYAYTLKAQDGRITQSGLRPNPTLSGTVENVLGTGLASGGQYAELTLMLSQVIELGGLRERRIDVARRERDGLQAEGDIRRLDTIAETARRFVSLASQQEQHQLTHLAVELAEKTAAAVEKRVAAAKSPLAERDRAAVALQRAQNDDAHAEHELQTARYALAASWAASKPDFVSASADLYRLPTMRSYDELLAALEATPDLARYLSEARLRDAEIALAIAGRRQGLQIGAGVRRLEQTRDTGLVFSFQMPLPVGDRNQGLIAEAEARREGAAAEREATLIKARTQLFGYYRELLDRQRQVGLIREKALPRMESALAHTDYAYERGRYSYLELVDAQRELLELKREAIEAAAQYHFTLIEIERLTGNGLSR</sequence>
<reference evidence="2 3" key="1">
    <citation type="journal article" date="2012" name="J. Bacteriol.">
        <title>Genome Sequence of n-Alkane-Degrading Hydrocarboniphaga effusa Strain AP103T (ATCC BAA-332T).</title>
        <authorList>
            <person name="Chang H.K."/>
            <person name="Zylstra G.J."/>
            <person name="Chae J.C."/>
        </authorList>
    </citation>
    <scope>NUCLEOTIDE SEQUENCE [LARGE SCALE GENOMIC DNA]</scope>
    <source>
        <strain evidence="2 3">AP103</strain>
    </source>
</reference>